<dbReference type="Pfam" id="PF02255">
    <property type="entry name" value="PTS_IIA"/>
    <property type="match status" value="1"/>
</dbReference>
<evidence type="ECO:0000256" key="6">
    <source>
        <dbReference type="PIRSR" id="PIRSR000699-2"/>
    </source>
</evidence>
<dbReference type="Proteomes" id="UP000319837">
    <property type="component" value="Unassembled WGS sequence"/>
</dbReference>
<evidence type="ECO:0000256" key="2">
    <source>
        <dbReference type="ARBA" id="ARBA00022597"/>
    </source>
</evidence>
<comment type="caution">
    <text evidence="8">The sequence shown here is derived from an EMBL/GenBank/DDBJ whole genome shotgun (WGS) entry which is preliminary data.</text>
</comment>
<sequence length="102" mass="11486">MENTQINLEQICMGIILYSGNARGFILESMDYMKPRNEEKITELMTLAKNELNQAHQHQTALLTAEASGKGAQTSVLLIHAQDHLMTTITMRDLVEKLTEVL</sequence>
<dbReference type="GO" id="GO:0009401">
    <property type="term" value="P:phosphoenolpyruvate-dependent sugar phosphotransferase system"/>
    <property type="evidence" value="ECO:0007669"/>
    <property type="project" value="UniProtKB-KW"/>
</dbReference>
<reference evidence="9" key="1">
    <citation type="submission" date="2018-10" db="EMBL/GenBank/DDBJ databases">
        <title>FDA dAtabase for Regulatory Grade micrObial Sequences (FDA-ARGOS): Supporting development and validation of Infectious Disease Dx tests.</title>
        <authorList>
            <person name="Minogue T."/>
            <person name="Wolcott M."/>
            <person name="Wasieloski L."/>
            <person name="Aguilar W."/>
            <person name="Moore D."/>
            <person name="Tallon L."/>
            <person name="Sadzewicz L."/>
            <person name="Sengamalay N."/>
            <person name="Ott S."/>
            <person name="Godinez A."/>
            <person name="Nagaraj S."/>
            <person name="Vavikolanu K."/>
            <person name="Vyas G."/>
            <person name="Nadendla S."/>
            <person name="George J."/>
            <person name="Sichtig H."/>
        </authorList>
    </citation>
    <scope>NUCLEOTIDE SEQUENCE [LARGE SCALE GENOMIC DNA]</scope>
    <source>
        <strain evidence="9">FDAARGOS_343</strain>
    </source>
</reference>
<comment type="cofactor">
    <cofactor evidence="6">
        <name>Mg(2+)</name>
        <dbReference type="ChEBI" id="CHEBI:18420"/>
    </cofactor>
    <text evidence="6">Binds 1 Mg(2+) ion per trimer.</text>
</comment>
<proteinExistence type="predicted"/>
<organism evidence="8 9">
    <name type="scientific">Niallia circulans</name>
    <name type="common">Bacillus circulans</name>
    <dbReference type="NCBI Taxonomy" id="1397"/>
    <lineage>
        <taxon>Bacteria</taxon>
        <taxon>Bacillati</taxon>
        <taxon>Bacillota</taxon>
        <taxon>Bacilli</taxon>
        <taxon>Bacillales</taxon>
        <taxon>Bacillaceae</taxon>
        <taxon>Niallia</taxon>
    </lineage>
</organism>
<dbReference type="CDD" id="cd00215">
    <property type="entry name" value="PTS_IIA_lac"/>
    <property type="match status" value="1"/>
</dbReference>
<dbReference type="EMBL" id="RIBP01000001">
    <property type="protein sequence ID" value="TRZ40452.1"/>
    <property type="molecule type" value="Genomic_DNA"/>
</dbReference>
<dbReference type="PANTHER" id="PTHR34382">
    <property type="entry name" value="PTS SYSTEM N,N'-DIACETYLCHITOBIOSE-SPECIFIC EIIA COMPONENT"/>
    <property type="match status" value="1"/>
</dbReference>
<feature type="modified residue" description="Phosphohistidine; by HPr" evidence="7">
    <location>
        <position position="80"/>
    </location>
</feature>
<dbReference type="PIRSF" id="PIRSF000699">
    <property type="entry name" value="PTS_IILac_III"/>
    <property type="match status" value="1"/>
</dbReference>
<evidence type="ECO:0000313" key="9">
    <source>
        <dbReference type="Proteomes" id="UP000319837"/>
    </source>
</evidence>
<protein>
    <submittedName>
        <fullName evidence="8">PTS lactose/cellobiose transporter subunit IIA</fullName>
    </submittedName>
</protein>
<keyword evidence="2" id="KW-0762">Sugar transport</keyword>
<dbReference type="SUPFAM" id="SSF46973">
    <property type="entry name" value="Enzyme IIa from lactose specific PTS, IIa-lac"/>
    <property type="match status" value="1"/>
</dbReference>
<evidence type="ECO:0000256" key="1">
    <source>
        <dbReference type="ARBA" id="ARBA00022448"/>
    </source>
</evidence>
<evidence type="ECO:0000256" key="5">
    <source>
        <dbReference type="PIRSR" id="PIRSR000699-1"/>
    </source>
</evidence>
<keyword evidence="6" id="KW-0460">Magnesium</keyword>
<dbReference type="RefSeq" id="WP_185763843.1">
    <property type="nucleotide sequence ID" value="NZ_RIBP01000001.1"/>
</dbReference>
<dbReference type="GO" id="GO:0016740">
    <property type="term" value="F:transferase activity"/>
    <property type="evidence" value="ECO:0007669"/>
    <property type="project" value="UniProtKB-KW"/>
</dbReference>
<evidence type="ECO:0000256" key="4">
    <source>
        <dbReference type="ARBA" id="ARBA00022683"/>
    </source>
</evidence>
<keyword evidence="1" id="KW-0813">Transport</keyword>
<dbReference type="Gene3D" id="1.20.58.80">
    <property type="entry name" value="Phosphotransferase system, lactose/cellobiose-type IIA subunit"/>
    <property type="match status" value="1"/>
</dbReference>
<feature type="binding site" evidence="6">
    <location>
        <position position="83"/>
    </location>
    <ligand>
        <name>Mg(2+)</name>
        <dbReference type="ChEBI" id="CHEBI:18420"/>
        <note>ligand shared between all trimeric partners</note>
    </ligand>
</feature>
<keyword evidence="4" id="KW-0598">Phosphotransferase system</keyword>
<evidence type="ECO:0000313" key="8">
    <source>
        <dbReference type="EMBL" id="TRZ40452.1"/>
    </source>
</evidence>
<name>A0A553STY1_NIACI</name>
<keyword evidence="3" id="KW-0808">Transferase</keyword>
<evidence type="ECO:0000256" key="7">
    <source>
        <dbReference type="PROSITE-ProRule" id="PRU00418"/>
    </source>
</evidence>
<evidence type="ECO:0000256" key="3">
    <source>
        <dbReference type="ARBA" id="ARBA00022679"/>
    </source>
</evidence>
<keyword evidence="6" id="KW-0479">Metal-binding</keyword>
<dbReference type="GO" id="GO:0046872">
    <property type="term" value="F:metal ion binding"/>
    <property type="evidence" value="ECO:0007669"/>
    <property type="project" value="UniProtKB-KW"/>
</dbReference>
<dbReference type="InterPro" id="IPR003188">
    <property type="entry name" value="PTS_IIA_lac/cel"/>
</dbReference>
<dbReference type="InterPro" id="IPR036542">
    <property type="entry name" value="PTS_IIA_lac/cel_sf"/>
</dbReference>
<dbReference type="PANTHER" id="PTHR34382:SF7">
    <property type="entry name" value="PTS SYSTEM N,N'-DIACETYLCHITOBIOSE-SPECIFIC EIIA COMPONENT"/>
    <property type="match status" value="1"/>
</dbReference>
<accession>A0A553STY1</accession>
<dbReference type="AlphaFoldDB" id="A0A553STY1"/>
<dbReference type="PROSITE" id="PS51095">
    <property type="entry name" value="PTS_EIIA_TYPE_3"/>
    <property type="match status" value="1"/>
</dbReference>
<feature type="active site" description="Tele-phosphohistidine intermediate" evidence="5">
    <location>
        <position position="80"/>
    </location>
</feature>
<gene>
    <name evidence="8" type="ORF">CEQ21_05945</name>
</gene>